<keyword evidence="1" id="KW-0175">Coiled coil</keyword>
<dbReference type="Proteomes" id="UP001370490">
    <property type="component" value="Unassembled WGS sequence"/>
</dbReference>
<dbReference type="Pfam" id="PF04783">
    <property type="entry name" value="DUF630"/>
    <property type="match status" value="1"/>
</dbReference>
<feature type="region of interest" description="Disordered" evidence="2">
    <location>
        <begin position="220"/>
        <end position="249"/>
    </location>
</feature>
<evidence type="ECO:0000313" key="6">
    <source>
        <dbReference type="Proteomes" id="UP001370490"/>
    </source>
</evidence>
<evidence type="ECO:0000256" key="1">
    <source>
        <dbReference type="SAM" id="Coils"/>
    </source>
</evidence>
<feature type="coiled-coil region" evidence="1">
    <location>
        <begin position="703"/>
        <end position="737"/>
    </location>
</feature>
<dbReference type="Pfam" id="PF04782">
    <property type="entry name" value="DUF632"/>
    <property type="match status" value="1"/>
</dbReference>
<dbReference type="InterPro" id="IPR006868">
    <property type="entry name" value="DUF630"/>
</dbReference>
<evidence type="ECO:0000259" key="4">
    <source>
        <dbReference type="Pfam" id="PF04783"/>
    </source>
</evidence>
<sequence>MGCASSKMDDLPAVVLCKERLHFLNEAINLRYSFGEAHVLYIQSMKDVGFSLRTFFDRDLEGLMISPPSPVLNLPNQRKGDPIRNPNPNPNQIQEDGHHHIFISDLDSEDDDEDGSLHHSGNSSPLHGIHHHDIEYPDHETLNSYGGGGFMQMNYMKNRATPSVTVQLGESSNSTANYYNNPYPFNDGNPSTANPYYGYVNYGVGGAGGGYGGGYYGSPPGYGSPVRQQVESSSKPSPPPPSPPKSSAWDFLNPFESFDRFYPPYTPSRDSREVREDEGIPDLEDENYQHEVVKEVHGDQKFIDGGGKFTAKSVDGGVDGEVPYQGRLSAAVENDPVEYKVHMVDKNVVANEEKSEAKTNVPTSKARGGSLEATEVVREIQVQFERASECGNELVKMLEVGKQQYHRKGAAYQVSSKMLHVITPSLSVVSSRPSTSKSAEPSSSTEKGSTAVLDFNEEVGMRSGNLSSTLRKLYMWEKKLYDEVKAEEKMRVVHDRKVRRLKRLDERGAEPHKVDARRTLIRTLSTKIRIAIQVVDRISVNISKLRDEELWPQINELIQGLTRMWKAMLDCHRAQCAAIKEARILDAIANDRKPSDVRIEALLKLEHELVSWTYRFTNWVHTQKGYVRALNEWLLKCLPCEPEETADGPAPFSPGRMGAPPVFVICNQWSQALDSISEKEVVVAMQVCSTSVLQLWERDKGDVHRLLTANKEMERKVKELERKDQKLHKEIHTLEKKLVLVSGDGNGLSLSLDVQQSEGSSSLQACLKHIFEAMERFAANTMQAYEQLLQRCEEVRDNAKVS</sequence>
<evidence type="ECO:0000313" key="5">
    <source>
        <dbReference type="EMBL" id="KAK6946520.1"/>
    </source>
</evidence>
<protein>
    <recommendedName>
        <fullName evidence="7">DUF632 domain-containing protein</fullName>
    </recommendedName>
</protein>
<feature type="domain" description="DUF632" evidence="3">
    <location>
        <begin position="375"/>
        <end position="692"/>
    </location>
</feature>
<evidence type="ECO:0000256" key="2">
    <source>
        <dbReference type="SAM" id="MobiDB-lite"/>
    </source>
</evidence>
<keyword evidence="6" id="KW-1185">Reference proteome</keyword>
<reference evidence="5 6" key="1">
    <citation type="submission" date="2023-12" db="EMBL/GenBank/DDBJ databases">
        <title>A high-quality genome assembly for Dillenia turbinata (Dilleniales).</title>
        <authorList>
            <person name="Chanderbali A."/>
        </authorList>
    </citation>
    <scope>NUCLEOTIDE SEQUENCE [LARGE SCALE GENOMIC DNA]</scope>
    <source>
        <strain evidence="5">LSX21</strain>
        <tissue evidence="5">Leaf</tissue>
    </source>
</reference>
<gene>
    <name evidence="5" type="ORF">RJ641_014064</name>
</gene>
<dbReference type="PANTHER" id="PTHR21450:SF41">
    <property type="entry name" value="RNA POLYMERASE SUBUNIT BETA, PUTATIVE (DUF630 AND DUF632)-RELATED"/>
    <property type="match status" value="1"/>
</dbReference>
<proteinExistence type="predicted"/>
<evidence type="ECO:0008006" key="7">
    <source>
        <dbReference type="Google" id="ProtNLM"/>
    </source>
</evidence>
<feature type="region of interest" description="Disordered" evidence="2">
    <location>
        <begin position="426"/>
        <end position="449"/>
    </location>
</feature>
<dbReference type="PANTHER" id="PTHR21450">
    <property type="entry name" value="PROTEIN ALTERED PHOSPHATE STARVATION RESPONSE 1"/>
    <property type="match status" value="1"/>
</dbReference>
<accession>A0AAN8W5M2</accession>
<name>A0AAN8W5M2_9MAGN</name>
<dbReference type="AlphaFoldDB" id="A0AAN8W5M2"/>
<organism evidence="5 6">
    <name type="scientific">Dillenia turbinata</name>
    <dbReference type="NCBI Taxonomy" id="194707"/>
    <lineage>
        <taxon>Eukaryota</taxon>
        <taxon>Viridiplantae</taxon>
        <taxon>Streptophyta</taxon>
        <taxon>Embryophyta</taxon>
        <taxon>Tracheophyta</taxon>
        <taxon>Spermatophyta</taxon>
        <taxon>Magnoliopsida</taxon>
        <taxon>eudicotyledons</taxon>
        <taxon>Gunneridae</taxon>
        <taxon>Pentapetalae</taxon>
        <taxon>Dilleniales</taxon>
        <taxon>Dilleniaceae</taxon>
        <taxon>Dillenia</taxon>
    </lineage>
</organism>
<comment type="caution">
    <text evidence="5">The sequence shown here is derived from an EMBL/GenBank/DDBJ whole genome shotgun (WGS) entry which is preliminary data.</text>
</comment>
<dbReference type="InterPro" id="IPR006867">
    <property type="entry name" value="DUF632"/>
</dbReference>
<feature type="region of interest" description="Disordered" evidence="2">
    <location>
        <begin position="71"/>
        <end position="132"/>
    </location>
</feature>
<feature type="domain" description="DUF630" evidence="4">
    <location>
        <begin position="1"/>
        <end position="59"/>
    </location>
</feature>
<feature type="compositionally biased region" description="Low complexity" evidence="2">
    <location>
        <begin position="426"/>
        <end position="447"/>
    </location>
</feature>
<dbReference type="EMBL" id="JBAMMX010000002">
    <property type="protein sequence ID" value="KAK6946520.1"/>
    <property type="molecule type" value="Genomic_DNA"/>
</dbReference>
<evidence type="ECO:0000259" key="3">
    <source>
        <dbReference type="Pfam" id="PF04782"/>
    </source>
</evidence>